<keyword evidence="2" id="KW-0804">Transcription</keyword>
<protein>
    <recommendedName>
        <fullName evidence="4">TFIIB-type domain-containing protein</fullName>
    </recommendedName>
</protein>
<dbReference type="PANTHER" id="PTHR11618">
    <property type="entry name" value="TRANSCRIPTION INITIATION FACTOR IIB-RELATED"/>
    <property type="match status" value="1"/>
</dbReference>
<dbReference type="PRINTS" id="PR00685">
    <property type="entry name" value="TIFACTORIIB"/>
</dbReference>
<dbReference type="EMBL" id="JACGCM010001215">
    <property type="protein sequence ID" value="KAF6158883.1"/>
    <property type="molecule type" value="Genomic_DNA"/>
</dbReference>
<dbReference type="SUPFAM" id="SSF57783">
    <property type="entry name" value="Zinc beta-ribbon"/>
    <property type="match status" value="1"/>
</dbReference>
<organism evidence="5 6">
    <name type="scientific">Kingdonia uniflora</name>
    <dbReference type="NCBI Taxonomy" id="39325"/>
    <lineage>
        <taxon>Eukaryota</taxon>
        <taxon>Viridiplantae</taxon>
        <taxon>Streptophyta</taxon>
        <taxon>Embryophyta</taxon>
        <taxon>Tracheophyta</taxon>
        <taxon>Spermatophyta</taxon>
        <taxon>Magnoliopsida</taxon>
        <taxon>Ranunculales</taxon>
        <taxon>Circaeasteraceae</taxon>
        <taxon>Kingdonia</taxon>
    </lineage>
</organism>
<evidence type="ECO:0000256" key="1">
    <source>
        <dbReference type="ARBA" id="ARBA00023015"/>
    </source>
</evidence>
<gene>
    <name evidence="5" type="ORF">GIB67_012300</name>
</gene>
<keyword evidence="6" id="KW-1185">Reference proteome</keyword>
<keyword evidence="3" id="KW-0479">Metal-binding</keyword>
<accession>A0A7J7MVG2</accession>
<evidence type="ECO:0000256" key="3">
    <source>
        <dbReference type="PROSITE-ProRule" id="PRU00469"/>
    </source>
</evidence>
<dbReference type="Proteomes" id="UP000541444">
    <property type="component" value="Unassembled WGS sequence"/>
</dbReference>
<dbReference type="AlphaFoldDB" id="A0A7J7MVG2"/>
<evidence type="ECO:0000313" key="6">
    <source>
        <dbReference type="Proteomes" id="UP000541444"/>
    </source>
</evidence>
<dbReference type="GO" id="GO:0008270">
    <property type="term" value="F:zinc ion binding"/>
    <property type="evidence" value="ECO:0007669"/>
    <property type="project" value="UniProtKB-KW"/>
</dbReference>
<dbReference type="InterPro" id="IPR013137">
    <property type="entry name" value="Znf_TFIIB"/>
</dbReference>
<dbReference type="PANTHER" id="PTHR11618:SF78">
    <property type="entry name" value="TRANSCRIPTION INITIATION FACTOR IIB-2"/>
    <property type="match status" value="1"/>
</dbReference>
<evidence type="ECO:0000256" key="2">
    <source>
        <dbReference type="ARBA" id="ARBA00023163"/>
    </source>
</evidence>
<evidence type="ECO:0000313" key="5">
    <source>
        <dbReference type="EMBL" id="KAF6158883.1"/>
    </source>
</evidence>
<sequence length="281" mass="31114">MGDAYCTECKRNTEVVFDHSAGDTVCSECGLVLESHSIDETSEWRTFANDASDNDPNRVGGPSNPLLNESSLTTVISKANGASGGDNFPRWQNRGSNPERTLVLAFKNIAVMCDRLGLVPTIKESSIKLINPTSANEYGVHRCFSSVCQNCCDVHPDSLSSGPSLIVPRNFRLLEELERGEKGIGDGTISYEMDDGDDIYMPSWTGYSIRHMHQAKVEKKLETIEDPMKHNRHMEHADLKRIIDIENVSTTACIATAGTSLVVGYVFPHYFVHLLILNGFW</sequence>
<evidence type="ECO:0000259" key="4">
    <source>
        <dbReference type="PROSITE" id="PS51134"/>
    </source>
</evidence>
<dbReference type="GO" id="GO:0097550">
    <property type="term" value="C:transcription preinitiation complex"/>
    <property type="evidence" value="ECO:0007669"/>
    <property type="project" value="TreeGrafter"/>
</dbReference>
<dbReference type="GO" id="GO:0017025">
    <property type="term" value="F:TBP-class protein binding"/>
    <property type="evidence" value="ECO:0007669"/>
    <property type="project" value="TreeGrafter"/>
</dbReference>
<dbReference type="InterPro" id="IPR000812">
    <property type="entry name" value="TFIIB"/>
</dbReference>
<comment type="caution">
    <text evidence="5">The sequence shown here is derived from an EMBL/GenBank/DDBJ whole genome shotgun (WGS) entry which is preliminary data.</text>
</comment>
<dbReference type="Pfam" id="PF08271">
    <property type="entry name" value="Zn_Ribbon_TF"/>
    <property type="match status" value="1"/>
</dbReference>
<dbReference type="OrthoDB" id="25790at2759"/>
<dbReference type="GO" id="GO:0070897">
    <property type="term" value="P:transcription preinitiation complex assembly"/>
    <property type="evidence" value="ECO:0007669"/>
    <property type="project" value="InterPro"/>
</dbReference>
<dbReference type="GO" id="GO:0005634">
    <property type="term" value="C:nucleus"/>
    <property type="evidence" value="ECO:0007669"/>
    <property type="project" value="TreeGrafter"/>
</dbReference>
<name>A0A7J7MVG2_9MAGN</name>
<proteinExistence type="predicted"/>
<feature type="domain" description="TFIIB-type" evidence="4">
    <location>
        <begin position="2"/>
        <end position="34"/>
    </location>
</feature>
<keyword evidence="3" id="KW-0863">Zinc-finger</keyword>
<keyword evidence="3" id="KW-0862">Zinc</keyword>
<dbReference type="PROSITE" id="PS51134">
    <property type="entry name" value="ZF_TFIIB"/>
    <property type="match status" value="1"/>
</dbReference>
<dbReference type="Gene3D" id="1.10.472.170">
    <property type="match status" value="1"/>
</dbReference>
<reference evidence="5 6" key="1">
    <citation type="journal article" date="2020" name="IScience">
        <title>Genome Sequencing of the Endangered Kingdonia uniflora (Circaeasteraceae, Ranunculales) Reveals Potential Mechanisms of Evolutionary Specialization.</title>
        <authorList>
            <person name="Sun Y."/>
            <person name="Deng T."/>
            <person name="Zhang A."/>
            <person name="Moore M.J."/>
            <person name="Landis J.B."/>
            <person name="Lin N."/>
            <person name="Zhang H."/>
            <person name="Zhang X."/>
            <person name="Huang J."/>
            <person name="Zhang X."/>
            <person name="Sun H."/>
            <person name="Wang H."/>
        </authorList>
    </citation>
    <scope>NUCLEOTIDE SEQUENCE [LARGE SCALE GENOMIC DNA]</scope>
    <source>
        <strain evidence="5">TB1705</strain>
        <tissue evidence="5">Leaf</tissue>
    </source>
</reference>
<keyword evidence="1" id="KW-0805">Transcription regulation</keyword>